<organism evidence="2 3">
    <name type="scientific">Roseovarius mucosus</name>
    <dbReference type="NCBI Taxonomy" id="215743"/>
    <lineage>
        <taxon>Bacteria</taxon>
        <taxon>Pseudomonadati</taxon>
        <taxon>Pseudomonadota</taxon>
        <taxon>Alphaproteobacteria</taxon>
        <taxon>Rhodobacterales</taxon>
        <taxon>Roseobacteraceae</taxon>
        <taxon>Roseovarius</taxon>
    </lineage>
</organism>
<accession>A0A1V0RJX7</accession>
<dbReference type="AlphaFoldDB" id="A0A1V0RJX7"/>
<proteinExistence type="predicted"/>
<dbReference type="RefSeq" id="WP_081506316.1">
    <property type="nucleotide sequence ID" value="NZ_CP020474.1"/>
</dbReference>
<dbReference type="Proteomes" id="UP000192273">
    <property type="component" value="Chromosome"/>
</dbReference>
<sequence>MKKIGRPKTDTSAVTLRLSNDLLEQIDSERRCQGDIPTRQEMIRRILADWLEQKSQS</sequence>
<dbReference type="OrthoDB" id="7691491at2"/>
<evidence type="ECO:0000313" key="3">
    <source>
        <dbReference type="Proteomes" id="UP000192273"/>
    </source>
</evidence>
<dbReference type="InterPro" id="IPR002145">
    <property type="entry name" value="CopG"/>
</dbReference>
<feature type="domain" description="Ribbon-helix-helix protein CopG" evidence="1">
    <location>
        <begin position="14"/>
        <end position="54"/>
    </location>
</feature>
<dbReference type="EMBL" id="CP020474">
    <property type="protein sequence ID" value="ARE81965.1"/>
    <property type="molecule type" value="Genomic_DNA"/>
</dbReference>
<protein>
    <submittedName>
        <fullName evidence="2">Ribbon-helix-helix protein, CopG family</fullName>
    </submittedName>
</protein>
<dbReference type="GO" id="GO:0006355">
    <property type="term" value="P:regulation of DNA-templated transcription"/>
    <property type="evidence" value="ECO:0007669"/>
    <property type="project" value="InterPro"/>
</dbReference>
<evidence type="ECO:0000259" key="1">
    <source>
        <dbReference type="Pfam" id="PF01402"/>
    </source>
</evidence>
<evidence type="ECO:0000313" key="2">
    <source>
        <dbReference type="EMBL" id="ARE81965.1"/>
    </source>
</evidence>
<dbReference type="Pfam" id="PF01402">
    <property type="entry name" value="RHH_1"/>
    <property type="match status" value="1"/>
</dbReference>
<gene>
    <name evidence="2" type="ORF">ROSMUCSMR3_00461</name>
</gene>
<reference evidence="2 3" key="1">
    <citation type="submission" date="2017-03" db="EMBL/GenBank/DDBJ databases">
        <title>Genome Sequence of Roseovarius mucosus strain SMR3 Isolated from a culture of the Diatom Skeletonema marinoi.</title>
        <authorList>
            <person name="Topel M."/>
            <person name="Pinder M."/>
            <person name="Johansson O.N."/>
            <person name="Kourtchenko O."/>
            <person name="Godhe A."/>
            <person name="Clarke A.K."/>
        </authorList>
    </citation>
    <scope>NUCLEOTIDE SEQUENCE [LARGE SCALE GENOMIC DNA]</scope>
    <source>
        <strain evidence="2 3">SMR3</strain>
    </source>
</reference>
<keyword evidence="3" id="KW-1185">Reference proteome</keyword>
<dbReference type="KEGG" id="rmm:ROSMUCSMR3_00461"/>
<name>A0A1V0RJX7_9RHOB</name>